<sequence>MNRLNFLKNISLGAASVLFFPYSTYSNNENFSFGFQQLEGMDLISSLGEKYSLEKLESNGGIIEKLNTLNFSINNSNFIRFNKSCFIKPIKKSLLFSSETNLLIVIKNNGRLKHYVLNEEFSKQYSDFILNYTHLIKDKNIDKNSVLNFVPTEVIENSKDQFSFKTTNNSIVKIKKTKGRLNTYIYSS</sequence>
<dbReference type="RefSeq" id="WP_072555281.1">
    <property type="nucleotide sequence ID" value="NZ_CP018155.1"/>
</dbReference>
<name>A0A1L3JIJ0_9FLAO</name>
<evidence type="ECO:0000313" key="1">
    <source>
        <dbReference type="EMBL" id="APG64955.1"/>
    </source>
</evidence>
<proteinExistence type="predicted"/>
<keyword evidence="2" id="KW-1185">Reference proteome</keyword>
<organism evidence="1 2">
    <name type="scientific">Tenacibaculum todarodis</name>
    <dbReference type="NCBI Taxonomy" id="1850252"/>
    <lineage>
        <taxon>Bacteria</taxon>
        <taxon>Pseudomonadati</taxon>
        <taxon>Bacteroidota</taxon>
        <taxon>Flavobacteriia</taxon>
        <taxon>Flavobacteriales</taxon>
        <taxon>Flavobacteriaceae</taxon>
        <taxon>Tenacibaculum</taxon>
    </lineage>
</organism>
<gene>
    <name evidence="1" type="ORF">LPB136_06105</name>
</gene>
<evidence type="ECO:0000313" key="2">
    <source>
        <dbReference type="Proteomes" id="UP000181898"/>
    </source>
</evidence>
<reference evidence="1 2" key="1">
    <citation type="submission" date="2016-11" db="EMBL/GenBank/DDBJ databases">
        <title>Tenacibaculum sp. LPB0136, isolated from marine environment.</title>
        <authorList>
            <person name="Kim E."/>
            <person name="Yi H."/>
        </authorList>
    </citation>
    <scope>NUCLEOTIDE SEQUENCE [LARGE SCALE GENOMIC DNA]</scope>
    <source>
        <strain evidence="1 2">LPB0136</strain>
    </source>
</reference>
<dbReference type="EMBL" id="CP018155">
    <property type="protein sequence ID" value="APG64955.1"/>
    <property type="molecule type" value="Genomic_DNA"/>
</dbReference>
<dbReference type="KEGG" id="ten:LPB136_06105"/>
<protein>
    <submittedName>
        <fullName evidence="1">Uncharacterized protein</fullName>
    </submittedName>
</protein>
<dbReference type="AlphaFoldDB" id="A0A1L3JIJ0"/>
<dbReference type="STRING" id="1850252.LPB136_06105"/>
<dbReference type="Proteomes" id="UP000181898">
    <property type="component" value="Chromosome"/>
</dbReference>
<accession>A0A1L3JIJ0</accession>